<dbReference type="Proteomes" id="UP000663720">
    <property type="component" value="Chromosome"/>
</dbReference>
<protein>
    <submittedName>
        <fullName evidence="1">Uncharacterized protein</fullName>
    </submittedName>
</protein>
<accession>A0A975BCB2</accession>
<name>A0A975BCB2_9BACT</name>
<evidence type="ECO:0000313" key="1">
    <source>
        <dbReference type="EMBL" id="QTA82807.1"/>
    </source>
</evidence>
<keyword evidence="2" id="KW-1185">Reference proteome</keyword>
<reference evidence="1" key="1">
    <citation type="journal article" date="2021" name="Microb. Physiol.">
        <title>Proteogenomic Insights into the Physiology of Marine, Sulfate-Reducing, Filamentous Desulfonema limicola and Desulfonema magnum.</title>
        <authorList>
            <person name="Schnaars V."/>
            <person name="Wohlbrand L."/>
            <person name="Scheve S."/>
            <person name="Hinrichs C."/>
            <person name="Reinhardt R."/>
            <person name="Rabus R."/>
        </authorList>
    </citation>
    <scope>NUCLEOTIDE SEQUENCE</scope>
    <source>
        <strain evidence="1">5ac10</strain>
    </source>
</reference>
<dbReference type="EMBL" id="CP061799">
    <property type="protein sequence ID" value="QTA82807.1"/>
    <property type="molecule type" value="Genomic_DNA"/>
</dbReference>
<organism evidence="1 2">
    <name type="scientific">Desulfonema limicola</name>
    <dbReference type="NCBI Taxonomy" id="45656"/>
    <lineage>
        <taxon>Bacteria</taxon>
        <taxon>Pseudomonadati</taxon>
        <taxon>Thermodesulfobacteriota</taxon>
        <taxon>Desulfobacteria</taxon>
        <taxon>Desulfobacterales</taxon>
        <taxon>Desulfococcaceae</taxon>
        <taxon>Desulfonema</taxon>
    </lineage>
</organism>
<dbReference type="KEGG" id="dli:dnl_51910"/>
<proteinExistence type="predicted"/>
<evidence type="ECO:0000313" key="2">
    <source>
        <dbReference type="Proteomes" id="UP000663720"/>
    </source>
</evidence>
<dbReference type="AlphaFoldDB" id="A0A975BCB2"/>
<gene>
    <name evidence="1" type="ORF">dnl_51910</name>
</gene>
<sequence length="38" mass="4434">MKKRKDSCNTPEIIQMDQSRGIALLNISITDICQERRK</sequence>